<feature type="region of interest" description="Disordered" evidence="1">
    <location>
        <begin position="1"/>
        <end position="20"/>
    </location>
</feature>
<dbReference type="EMBL" id="CP073079">
    <property type="protein sequence ID" value="QUD90940.1"/>
    <property type="molecule type" value="Genomic_DNA"/>
</dbReference>
<dbReference type="Proteomes" id="UP000676409">
    <property type="component" value="Plasmid unnamed"/>
</dbReference>
<keyword evidence="2" id="KW-0614">Plasmid</keyword>
<sequence>MAGSKETSDETEADRSDEAWIRTANSDQAIRVRSLSMMLDKGTTLIDARLLEQEDGLWVIFFRLSDRPGEYRLNMAKFDQPKTYKDVALAIASIREDLHYVGPITCVTDRHGDLEPQKAV</sequence>
<organism evidence="2 3">
    <name type="scientific">Phenylobacterium montanum</name>
    <dbReference type="NCBI Taxonomy" id="2823693"/>
    <lineage>
        <taxon>Bacteria</taxon>
        <taxon>Pseudomonadati</taxon>
        <taxon>Pseudomonadota</taxon>
        <taxon>Alphaproteobacteria</taxon>
        <taxon>Caulobacterales</taxon>
        <taxon>Caulobacteraceae</taxon>
        <taxon>Phenylobacterium</taxon>
    </lineage>
</organism>
<geneLocation type="plasmid" evidence="2 3">
    <name>unnamed</name>
</geneLocation>
<evidence type="ECO:0000256" key="1">
    <source>
        <dbReference type="SAM" id="MobiDB-lite"/>
    </source>
</evidence>
<name>A0A975G4W9_9CAUL</name>
<protein>
    <submittedName>
        <fullName evidence="2">Uncharacterized protein</fullName>
    </submittedName>
</protein>
<gene>
    <name evidence="2" type="ORF">KCG34_25620</name>
</gene>
<dbReference type="AlphaFoldDB" id="A0A975G4W9"/>
<evidence type="ECO:0000313" key="3">
    <source>
        <dbReference type="Proteomes" id="UP000676409"/>
    </source>
</evidence>
<accession>A0A975G4W9</accession>
<reference evidence="2" key="1">
    <citation type="submission" date="2021-04" db="EMBL/GenBank/DDBJ databases">
        <title>The complete genome sequence of Caulobacter sp. S6.</title>
        <authorList>
            <person name="Tang Y."/>
            <person name="Ouyang W."/>
            <person name="Liu Q."/>
            <person name="Huang B."/>
            <person name="Guo Z."/>
            <person name="Lei P."/>
        </authorList>
    </citation>
    <scope>NUCLEOTIDE SEQUENCE</scope>
    <source>
        <strain evidence="2">S6</strain>
        <plasmid evidence="2">unnamed</plasmid>
    </source>
</reference>
<evidence type="ECO:0000313" key="2">
    <source>
        <dbReference type="EMBL" id="QUD90940.1"/>
    </source>
</evidence>
<keyword evidence="3" id="KW-1185">Reference proteome</keyword>
<proteinExistence type="predicted"/>
<dbReference type="RefSeq" id="WP_211940986.1">
    <property type="nucleotide sequence ID" value="NZ_CP073079.1"/>
</dbReference>
<dbReference type="KEGG" id="caul:KCG34_25620"/>